<keyword evidence="2" id="KW-1185">Reference proteome</keyword>
<dbReference type="STRING" id="51670.SAMN04488557_1413"/>
<dbReference type="Proteomes" id="UP000199423">
    <property type="component" value="Unassembled WGS sequence"/>
</dbReference>
<organism evidence="1 2">
    <name type="scientific">Hyphomicrobium facile</name>
    <dbReference type="NCBI Taxonomy" id="51670"/>
    <lineage>
        <taxon>Bacteria</taxon>
        <taxon>Pseudomonadati</taxon>
        <taxon>Pseudomonadota</taxon>
        <taxon>Alphaproteobacteria</taxon>
        <taxon>Hyphomicrobiales</taxon>
        <taxon>Hyphomicrobiaceae</taxon>
        <taxon>Hyphomicrobium</taxon>
    </lineage>
</organism>
<gene>
    <name evidence="1" type="ORF">SAMN04488557_1413</name>
</gene>
<keyword evidence="1" id="KW-0378">Hydrolase</keyword>
<reference evidence="2" key="1">
    <citation type="submission" date="2016-10" db="EMBL/GenBank/DDBJ databases">
        <authorList>
            <person name="Varghese N."/>
            <person name="Submissions S."/>
        </authorList>
    </citation>
    <scope>NUCLEOTIDE SEQUENCE [LARGE SCALE GENOMIC DNA]</scope>
    <source>
        <strain evidence="2">DSM 1565</strain>
    </source>
</reference>
<dbReference type="PANTHER" id="PTHR35336">
    <property type="entry name" value="ADENOSYLCOBINAMIDE AMIDOHYDROLASE"/>
    <property type="match status" value="1"/>
</dbReference>
<dbReference type="GO" id="GO:0016787">
    <property type="term" value="F:hydrolase activity"/>
    <property type="evidence" value="ECO:0007669"/>
    <property type="project" value="UniProtKB-KW"/>
</dbReference>
<dbReference type="RefSeq" id="WP_425284061.1">
    <property type="nucleotide sequence ID" value="NZ_FPCH01000001.1"/>
</dbReference>
<dbReference type="InterPro" id="IPR002808">
    <property type="entry name" value="AdoCbi_amidolase"/>
</dbReference>
<dbReference type="InterPro" id="IPR052209">
    <property type="entry name" value="CbiZ"/>
</dbReference>
<dbReference type="EMBL" id="FPCH01000001">
    <property type="protein sequence ID" value="SFV30112.1"/>
    <property type="molecule type" value="Genomic_DNA"/>
</dbReference>
<evidence type="ECO:0000313" key="2">
    <source>
        <dbReference type="Proteomes" id="UP000199423"/>
    </source>
</evidence>
<accession>A0A1I7N634</accession>
<sequence length="246" mass="25967">MRRKEDAADQVTGMCATDLPSVPFALSHTHRLLLANFHEPQQMLSWSLTRPGFQNARQVAWIEIRDADLPAGQDPEQIIASRIAKAKLADAVSLITSRDVSRHHTSQVAVEDDVATCVTTVGLSNGERVGQRFAAARTSVGTINTMVHISKSLTEAALIEAITIAAEARTAAILDAGVRRSGVAITGTGTDCIVVAAPRGGSVRFAGMHTAAGEAIGAAVYKAMRDGIAAWLQDMEAMQLAAVVEG</sequence>
<protein>
    <submittedName>
        <fullName evidence="1">Adenosylcobinamide amidohydrolase</fullName>
    </submittedName>
</protein>
<dbReference type="Pfam" id="PF01955">
    <property type="entry name" value="CbiZ"/>
    <property type="match status" value="1"/>
</dbReference>
<dbReference type="AlphaFoldDB" id="A0A1I7N634"/>
<dbReference type="PANTHER" id="PTHR35336:SF5">
    <property type="entry name" value="ADENOSYLCOBINAMIDE AMIDOHYDROLASE"/>
    <property type="match status" value="1"/>
</dbReference>
<name>A0A1I7N634_9HYPH</name>
<evidence type="ECO:0000313" key="1">
    <source>
        <dbReference type="EMBL" id="SFV30112.1"/>
    </source>
</evidence>
<proteinExistence type="predicted"/>